<dbReference type="PANTHER" id="PTHR35145:SF1">
    <property type="entry name" value="CYTOPLASMIC PROTEIN"/>
    <property type="match status" value="1"/>
</dbReference>
<dbReference type="AlphaFoldDB" id="A0A2A5RKF6"/>
<dbReference type="SUPFAM" id="SSF142906">
    <property type="entry name" value="YjbR-like"/>
    <property type="match status" value="1"/>
</dbReference>
<dbReference type="Proteomes" id="UP000218181">
    <property type="component" value="Unassembled WGS sequence"/>
</dbReference>
<proteinExistence type="predicted"/>
<dbReference type="RefSeq" id="WP_054639622.1">
    <property type="nucleotide sequence ID" value="NZ_BBAL01000008.1"/>
</dbReference>
<evidence type="ECO:0008006" key="3">
    <source>
        <dbReference type="Google" id="ProtNLM"/>
    </source>
</evidence>
<reference evidence="1 2" key="1">
    <citation type="submission" date="2014-12" db="EMBL/GenBank/DDBJ databases">
        <title>Draft genome sequences of 10 type strains of Lactococcus.</title>
        <authorList>
            <person name="Sun Z."/>
            <person name="Zhong Z."/>
            <person name="Liu W."/>
            <person name="Zhang W."/>
            <person name="Zhang H."/>
        </authorList>
    </citation>
    <scope>NUCLEOTIDE SEQUENCE [LARGE SCALE GENOMIC DNA]</scope>
    <source>
        <strain evidence="1 2">JCM 16395</strain>
    </source>
</reference>
<dbReference type="EMBL" id="JXJU01000007">
    <property type="protein sequence ID" value="PCR99675.1"/>
    <property type="molecule type" value="Genomic_DNA"/>
</dbReference>
<evidence type="ECO:0000313" key="2">
    <source>
        <dbReference type="Proteomes" id="UP000218181"/>
    </source>
</evidence>
<gene>
    <name evidence="1" type="ORF">RT41_GL001788</name>
</gene>
<organism evidence="1 2">
    <name type="scientific">Lactococcus fujiensis JCM 16395</name>
    <dbReference type="NCBI Taxonomy" id="1291764"/>
    <lineage>
        <taxon>Bacteria</taxon>
        <taxon>Bacillati</taxon>
        <taxon>Bacillota</taxon>
        <taxon>Bacilli</taxon>
        <taxon>Lactobacillales</taxon>
        <taxon>Streptococcaceae</taxon>
        <taxon>Lactococcus</taxon>
    </lineage>
</organism>
<comment type="caution">
    <text evidence="1">The sequence shown here is derived from an EMBL/GenBank/DDBJ whole genome shotgun (WGS) entry which is preliminary data.</text>
</comment>
<dbReference type="PANTHER" id="PTHR35145">
    <property type="entry name" value="CYTOPLASMIC PROTEIN-RELATED"/>
    <property type="match status" value="1"/>
</dbReference>
<dbReference type="Pfam" id="PF04237">
    <property type="entry name" value="YjbR"/>
    <property type="match status" value="1"/>
</dbReference>
<dbReference type="Gene3D" id="3.90.1150.30">
    <property type="match status" value="1"/>
</dbReference>
<dbReference type="OrthoDB" id="9789813at2"/>
<name>A0A2A5RKF6_9LACT</name>
<dbReference type="InterPro" id="IPR038056">
    <property type="entry name" value="YjbR-like_sf"/>
</dbReference>
<dbReference type="InterPro" id="IPR007351">
    <property type="entry name" value="YjbR"/>
</dbReference>
<evidence type="ECO:0000313" key="1">
    <source>
        <dbReference type="EMBL" id="PCR99675.1"/>
    </source>
</evidence>
<sequence length="124" mass="14604">MEKQELIDFCLSLGPTYVDYPFKKNDGSTDTTVVRHLKNKKIFALISERPKDKKDPLKEEVDLIIALKQKPELSEELRENFKAIEPAWHVNKTHWNDVYINSDMEDESIQKLISQSYELIRPKK</sequence>
<dbReference type="STRING" id="1291764.GCA_001311235_02187"/>
<keyword evidence="2" id="KW-1185">Reference proteome</keyword>
<dbReference type="InterPro" id="IPR058532">
    <property type="entry name" value="YjbR/MT2646/Rv2570-like"/>
</dbReference>
<protein>
    <recommendedName>
        <fullName evidence="3">MmcQ/YjbR family DNA-binding protein</fullName>
    </recommendedName>
</protein>
<accession>A0A2A5RKF6</accession>